<evidence type="ECO:0000256" key="8">
    <source>
        <dbReference type="ARBA" id="ARBA00022842"/>
    </source>
</evidence>
<evidence type="ECO:0000256" key="1">
    <source>
        <dbReference type="ARBA" id="ARBA00001946"/>
    </source>
</evidence>
<dbReference type="GO" id="GO:0009228">
    <property type="term" value="P:thiamine biosynthetic process"/>
    <property type="evidence" value="ECO:0007669"/>
    <property type="project" value="UniProtKB-KW"/>
</dbReference>
<evidence type="ECO:0000256" key="11">
    <source>
        <dbReference type="ARBA" id="ARBA00023229"/>
    </source>
</evidence>
<evidence type="ECO:0000313" key="13">
    <source>
        <dbReference type="EMBL" id="KUG25637.1"/>
    </source>
</evidence>
<comment type="similarity">
    <text evidence="3">Belongs to the transketolase family. DXPS subfamily.</text>
</comment>
<dbReference type="InterPro" id="IPR029061">
    <property type="entry name" value="THDP-binding"/>
</dbReference>
<keyword evidence="9" id="KW-0784">Thiamine biosynthesis</keyword>
<dbReference type="PANTHER" id="PTHR43322">
    <property type="entry name" value="1-D-DEOXYXYLULOSE 5-PHOSPHATE SYNTHASE-RELATED"/>
    <property type="match status" value="1"/>
</dbReference>
<dbReference type="InterPro" id="IPR005475">
    <property type="entry name" value="Transketolase-like_Pyr-bd"/>
</dbReference>
<dbReference type="SUPFAM" id="SSF52922">
    <property type="entry name" value="TK C-terminal domain-like"/>
    <property type="match status" value="1"/>
</dbReference>
<gene>
    <name evidence="13" type="ORF">ASZ90_004538</name>
</gene>
<evidence type="ECO:0000256" key="6">
    <source>
        <dbReference type="ARBA" id="ARBA00022679"/>
    </source>
</evidence>
<dbReference type="Gene3D" id="3.40.50.920">
    <property type="match status" value="1"/>
</dbReference>
<dbReference type="CDD" id="cd07033">
    <property type="entry name" value="TPP_PYR_DXS_TK_like"/>
    <property type="match status" value="1"/>
</dbReference>
<dbReference type="InterPro" id="IPR033248">
    <property type="entry name" value="Transketolase_C"/>
</dbReference>
<reference evidence="13" key="1">
    <citation type="journal article" date="2015" name="Proc. Natl. Acad. Sci. U.S.A.">
        <title>Networks of energetic and metabolic interactions define dynamics in microbial communities.</title>
        <authorList>
            <person name="Embree M."/>
            <person name="Liu J.K."/>
            <person name="Al-Bassam M.M."/>
            <person name="Zengler K."/>
        </authorList>
    </citation>
    <scope>NUCLEOTIDE SEQUENCE</scope>
</reference>
<keyword evidence="10" id="KW-0786">Thiamine pyrophosphate</keyword>
<dbReference type="Pfam" id="PF02780">
    <property type="entry name" value="Transketolase_C"/>
    <property type="match status" value="1"/>
</dbReference>
<evidence type="ECO:0000256" key="7">
    <source>
        <dbReference type="ARBA" id="ARBA00022723"/>
    </source>
</evidence>
<dbReference type="GO" id="GO:0008661">
    <property type="term" value="F:1-deoxy-D-xylulose-5-phosphate synthase activity"/>
    <property type="evidence" value="ECO:0007669"/>
    <property type="project" value="UniProtKB-EC"/>
</dbReference>
<dbReference type="Pfam" id="PF02779">
    <property type="entry name" value="Transket_pyr"/>
    <property type="match status" value="1"/>
</dbReference>
<accession>A0A0W8FXJ2</accession>
<evidence type="ECO:0000259" key="12">
    <source>
        <dbReference type="SMART" id="SM00861"/>
    </source>
</evidence>
<dbReference type="GO" id="GO:0046872">
    <property type="term" value="F:metal ion binding"/>
    <property type="evidence" value="ECO:0007669"/>
    <property type="project" value="UniProtKB-KW"/>
</dbReference>
<dbReference type="EMBL" id="LNQE01000636">
    <property type="protein sequence ID" value="KUG25637.1"/>
    <property type="molecule type" value="Genomic_DNA"/>
</dbReference>
<dbReference type="PANTHER" id="PTHR43322:SF5">
    <property type="entry name" value="1-DEOXY-D-XYLULOSE-5-PHOSPHATE SYNTHASE, CHLOROPLASTIC"/>
    <property type="match status" value="1"/>
</dbReference>
<evidence type="ECO:0000256" key="2">
    <source>
        <dbReference type="ARBA" id="ARBA00004980"/>
    </source>
</evidence>
<evidence type="ECO:0000256" key="5">
    <source>
        <dbReference type="ARBA" id="ARBA00013150"/>
    </source>
</evidence>
<name>A0A0W8FXJ2_9ZZZZ</name>
<dbReference type="GO" id="GO:0019288">
    <property type="term" value="P:isopentenyl diphosphate biosynthetic process, methylerythritol 4-phosphate pathway"/>
    <property type="evidence" value="ECO:0007669"/>
    <property type="project" value="TreeGrafter"/>
</dbReference>
<keyword evidence="11" id="KW-0414">Isoprene biosynthesis</keyword>
<keyword evidence="6 13" id="KW-0808">Transferase</keyword>
<protein>
    <recommendedName>
        <fullName evidence="5">1-deoxy-D-xylulose-5-phosphate synthase</fullName>
        <ecNumber evidence="5">2.2.1.7</ecNumber>
    </recommendedName>
</protein>
<dbReference type="Gene3D" id="3.40.50.970">
    <property type="match status" value="1"/>
</dbReference>
<dbReference type="SUPFAM" id="SSF52518">
    <property type="entry name" value="Thiamin diphosphate-binding fold (THDP-binding)"/>
    <property type="match status" value="1"/>
</dbReference>
<evidence type="ECO:0000256" key="9">
    <source>
        <dbReference type="ARBA" id="ARBA00022977"/>
    </source>
</evidence>
<proteinExistence type="inferred from homology"/>
<dbReference type="GO" id="GO:0016114">
    <property type="term" value="P:terpenoid biosynthetic process"/>
    <property type="evidence" value="ECO:0007669"/>
    <property type="project" value="InterPro"/>
</dbReference>
<sequence>MNYEDVLHELATNDKRYIIITAENRAAIRTLPEKISDQFLDTGITEQTMIGVAAGMVLRGRIPIVHALATFLTMRAFEFIRTDVGLGNLPVKIVGAVPGFLSDANGPTHQAIEDISLMRGIPNMKIFCPADEDDMLKGLPKVFADESPFYIRYNNQKPLVEHADFEIGKAEIFGDGKDIAILTYGFLFNQAYQAKELLEQSGYKVRLINLRTPKPIDETAVLKAVNKCKLIVTLEDHFITGGLFSILSELLLKNKMTADVLSIALMDKWFKPALLNDVLEYEGFTAKQIAEKIETRIKS</sequence>
<organism evidence="13">
    <name type="scientific">hydrocarbon metagenome</name>
    <dbReference type="NCBI Taxonomy" id="938273"/>
    <lineage>
        <taxon>unclassified sequences</taxon>
        <taxon>metagenomes</taxon>
        <taxon>ecological metagenomes</taxon>
    </lineage>
</organism>
<comment type="caution">
    <text evidence="13">The sequence shown here is derived from an EMBL/GenBank/DDBJ whole genome shotgun (WGS) entry which is preliminary data.</text>
</comment>
<dbReference type="InterPro" id="IPR005477">
    <property type="entry name" value="Dxylulose-5-P_synthase"/>
</dbReference>
<dbReference type="SMART" id="SM00861">
    <property type="entry name" value="Transket_pyr"/>
    <property type="match status" value="1"/>
</dbReference>
<comment type="pathway">
    <text evidence="2">Metabolic intermediate biosynthesis; 1-deoxy-D-xylulose 5-phosphate biosynthesis; 1-deoxy-D-xylulose 5-phosphate from D-glyceraldehyde 3-phosphate and pyruvate: step 1/1.</text>
</comment>
<dbReference type="GO" id="GO:0005829">
    <property type="term" value="C:cytosol"/>
    <property type="evidence" value="ECO:0007669"/>
    <property type="project" value="TreeGrafter"/>
</dbReference>
<keyword evidence="8" id="KW-0460">Magnesium</keyword>
<comment type="cofactor">
    <cofactor evidence="1">
        <name>Mg(2+)</name>
        <dbReference type="ChEBI" id="CHEBI:18420"/>
    </cofactor>
</comment>
<comment type="subunit">
    <text evidence="4">Homodimer.</text>
</comment>
<feature type="domain" description="Transketolase-like pyrimidine-binding" evidence="12">
    <location>
        <begin position="1"/>
        <end position="161"/>
    </location>
</feature>
<dbReference type="InterPro" id="IPR009014">
    <property type="entry name" value="Transketo_C/PFOR_II"/>
</dbReference>
<dbReference type="AlphaFoldDB" id="A0A0W8FXJ2"/>
<dbReference type="EC" id="2.2.1.7" evidence="5"/>
<keyword evidence="7" id="KW-0479">Metal-binding</keyword>
<evidence type="ECO:0000256" key="3">
    <source>
        <dbReference type="ARBA" id="ARBA00011081"/>
    </source>
</evidence>
<evidence type="ECO:0000256" key="10">
    <source>
        <dbReference type="ARBA" id="ARBA00023052"/>
    </source>
</evidence>
<evidence type="ECO:0000256" key="4">
    <source>
        <dbReference type="ARBA" id="ARBA00011738"/>
    </source>
</evidence>